<keyword evidence="3" id="KW-1185">Reference proteome</keyword>
<dbReference type="InParanoid" id="J0L9T1"/>
<sequence length="399" mass="43401">MQLRALAHRSAALSLRRQMDVVSGGRVFTTLGVMPRATVGEQVQYVDDGDDDETLPSLTAHDAAREAGLVGELSDCTDDEGDCASSDRDLLVPSPCSAWDSEDEYPLEVRVLSRPLSQVLQDAAAWQAQRLEMDQAAPTAVPSAQGSKKKMRRGGKAKKSRAGWTETQRQAEKNSPAYANRIALVRAARQTKRLDERREAAPPNAAKHVDTADQYTSSFTVTGVASNRSPFVATRLAPAGRSGTTSPIYRGGFSRIGIAPTSRSGMRWLLRQALGPDEACNSYVRDLVKNHGYTYVPNANCAQVFTDADGVIYAVKVPQPAGEAWPEAVQHFTDYMLKLHSSLKLSHKANTNHARGDFVRMTWGTSHGGGRKVIEASDVQIPVANCRLASRRDRARLAA</sequence>
<dbReference type="AlphaFoldDB" id="J0L9T1"/>
<evidence type="ECO:0000313" key="3">
    <source>
        <dbReference type="Proteomes" id="UP000006514"/>
    </source>
</evidence>
<gene>
    <name evidence="2" type="ORF">AURDEDRAFT_131840</name>
</gene>
<feature type="region of interest" description="Disordered" evidence="1">
    <location>
        <begin position="136"/>
        <end position="180"/>
    </location>
</feature>
<dbReference type="Proteomes" id="UP000006514">
    <property type="component" value="Unassembled WGS sequence"/>
</dbReference>
<evidence type="ECO:0000313" key="2">
    <source>
        <dbReference type="EMBL" id="EJD33141.1"/>
    </source>
</evidence>
<proteinExistence type="predicted"/>
<evidence type="ECO:0000256" key="1">
    <source>
        <dbReference type="SAM" id="MobiDB-lite"/>
    </source>
</evidence>
<organism evidence="2 3">
    <name type="scientific">Auricularia subglabra (strain TFB-10046 / SS5)</name>
    <name type="common">White-rot fungus</name>
    <name type="synonym">Auricularia delicata (strain TFB10046)</name>
    <dbReference type="NCBI Taxonomy" id="717982"/>
    <lineage>
        <taxon>Eukaryota</taxon>
        <taxon>Fungi</taxon>
        <taxon>Dikarya</taxon>
        <taxon>Basidiomycota</taxon>
        <taxon>Agaricomycotina</taxon>
        <taxon>Agaricomycetes</taxon>
        <taxon>Auriculariales</taxon>
        <taxon>Auriculariaceae</taxon>
        <taxon>Auricularia</taxon>
    </lineage>
</organism>
<feature type="compositionally biased region" description="Basic residues" evidence="1">
    <location>
        <begin position="147"/>
        <end position="161"/>
    </location>
</feature>
<name>J0L9T1_AURST</name>
<accession>J0L9T1</accession>
<dbReference type="KEGG" id="adl:AURDEDRAFT_131840"/>
<reference evidence="3" key="1">
    <citation type="journal article" date="2012" name="Science">
        <title>The Paleozoic origin of enzymatic lignin decomposition reconstructed from 31 fungal genomes.</title>
        <authorList>
            <person name="Floudas D."/>
            <person name="Binder M."/>
            <person name="Riley R."/>
            <person name="Barry K."/>
            <person name="Blanchette R.A."/>
            <person name="Henrissat B."/>
            <person name="Martinez A.T."/>
            <person name="Otillar R."/>
            <person name="Spatafora J.W."/>
            <person name="Yadav J.S."/>
            <person name="Aerts A."/>
            <person name="Benoit I."/>
            <person name="Boyd A."/>
            <person name="Carlson A."/>
            <person name="Copeland A."/>
            <person name="Coutinho P.M."/>
            <person name="de Vries R.P."/>
            <person name="Ferreira P."/>
            <person name="Findley K."/>
            <person name="Foster B."/>
            <person name="Gaskell J."/>
            <person name="Glotzer D."/>
            <person name="Gorecki P."/>
            <person name="Heitman J."/>
            <person name="Hesse C."/>
            <person name="Hori C."/>
            <person name="Igarashi K."/>
            <person name="Jurgens J.A."/>
            <person name="Kallen N."/>
            <person name="Kersten P."/>
            <person name="Kohler A."/>
            <person name="Kuees U."/>
            <person name="Kumar T.K.A."/>
            <person name="Kuo A."/>
            <person name="LaButti K."/>
            <person name="Larrondo L.F."/>
            <person name="Lindquist E."/>
            <person name="Ling A."/>
            <person name="Lombard V."/>
            <person name="Lucas S."/>
            <person name="Lundell T."/>
            <person name="Martin R."/>
            <person name="McLaughlin D.J."/>
            <person name="Morgenstern I."/>
            <person name="Morin E."/>
            <person name="Murat C."/>
            <person name="Nagy L.G."/>
            <person name="Nolan M."/>
            <person name="Ohm R.A."/>
            <person name="Patyshakuliyeva A."/>
            <person name="Rokas A."/>
            <person name="Ruiz-Duenas F.J."/>
            <person name="Sabat G."/>
            <person name="Salamov A."/>
            <person name="Samejima M."/>
            <person name="Schmutz J."/>
            <person name="Slot J.C."/>
            <person name="St John F."/>
            <person name="Stenlid J."/>
            <person name="Sun H."/>
            <person name="Sun S."/>
            <person name="Syed K."/>
            <person name="Tsang A."/>
            <person name="Wiebenga A."/>
            <person name="Young D."/>
            <person name="Pisabarro A."/>
            <person name="Eastwood D.C."/>
            <person name="Martin F."/>
            <person name="Cullen D."/>
            <person name="Grigoriev I.V."/>
            <person name="Hibbett D.S."/>
        </authorList>
    </citation>
    <scope>NUCLEOTIDE SEQUENCE [LARGE SCALE GENOMIC DNA]</scope>
    <source>
        <strain evidence="3">TFB10046</strain>
    </source>
</reference>
<protein>
    <submittedName>
        <fullName evidence="2">Uncharacterized protein</fullName>
    </submittedName>
</protein>
<dbReference type="EMBL" id="JH688411">
    <property type="protein sequence ID" value="EJD33141.1"/>
    <property type="molecule type" value="Genomic_DNA"/>
</dbReference>